<accession>A0AAU7C833</accession>
<organism evidence="1">
    <name type="scientific">Singulisphaera sp. Ch08</name>
    <dbReference type="NCBI Taxonomy" id="3120278"/>
    <lineage>
        <taxon>Bacteria</taxon>
        <taxon>Pseudomonadati</taxon>
        <taxon>Planctomycetota</taxon>
        <taxon>Planctomycetia</taxon>
        <taxon>Isosphaerales</taxon>
        <taxon>Isosphaeraceae</taxon>
        <taxon>Singulisphaera</taxon>
    </lineage>
</organism>
<gene>
    <name evidence="1" type="ORF">V5E97_22805</name>
</gene>
<protein>
    <submittedName>
        <fullName evidence="1">Uncharacterized protein</fullName>
    </submittedName>
</protein>
<dbReference type="AlphaFoldDB" id="A0AAU7C833"/>
<reference evidence="1" key="1">
    <citation type="submission" date="2024-05" db="EMBL/GenBank/DDBJ databases">
        <title>Planctomycetes of the genus Singulisphaera possess chitinolytic capabilities.</title>
        <authorList>
            <person name="Ivanova A."/>
        </authorList>
    </citation>
    <scope>NUCLEOTIDE SEQUENCE</scope>
    <source>
        <strain evidence="1">Ch08T</strain>
    </source>
</reference>
<evidence type="ECO:0000313" key="1">
    <source>
        <dbReference type="EMBL" id="XBH01179.1"/>
    </source>
</evidence>
<dbReference type="RefSeq" id="WP_406693870.1">
    <property type="nucleotide sequence ID" value="NZ_CP155447.1"/>
</dbReference>
<sequence length="76" mass="8617">MKPGELELHTTEELINELLCRTTFQGVIVHTSDEAKSRSWDGERVFKVRLNGNLEVEEAGRLLDVVSQYIARTASE</sequence>
<proteinExistence type="predicted"/>
<dbReference type="EMBL" id="CP155447">
    <property type="protein sequence ID" value="XBH01179.1"/>
    <property type="molecule type" value="Genomic_DNA"/>
</dbReference>
<name>A0AAU7C833_9BACT</name>